<organism evidence="3 4">
    <name type="scientific">Clostridium cylindrosporum DSM 605</name>
    <dbReference type="NCBI Taxonomy" id="1121307"/>
    <lineage>
        <taxon>Bacteria</taxon>
        <taxon>Bacillati</taxon>
        <taxon>Bacillota</taxon>
        <taxon>Clostridia</taxon>
        <taxon>Eubacteriales</taxon>
        <taxon>Clostridiaceae</taxon>
        <taxon>Clostridium</taxon>
    </lineage>
</organism>
<dbReference type="PANTHER" id="PTHR30204">
    <property type="entry name" value="REDOX-CYCLING DRUG-SENSING TRANSCRIPTIONAL ACTIVATOR SOXR"/>
    <property type="match status" value="1"/>
</dbReference>
<accession>A0A0J8D758</accession>
<proteinExistence type="predicted"/>
<name>A0A0J8D758_CLOCY</name>
<dbReference type="Proteomes" id="UP000036756">
    <property type="component" value="Unassembled WGS sequence"/>
</dbReference>
<dbReference type="PROSITE" id="PS50937">
    <property type="entry name" value="HTH_MERR_2"/>
    <property type="match status" value="1"/>
</dbReference>
<dbReference type="RefSeq" id="WP_048571142.1">
    <property type="nucleotide sequence ID" value="NZ_LFVU01000027.1"/>
</dbReference>
<dbReference type="InterPro" id="IPR009061">
    <property type="entry name" value="DNA-bd_dom_put_sf"/>
</dbReference>
<sequence>MEKNIYSFKEACNKTGYKASAIRYYEKEFYLNIPRDNNSRRVFTKKELDTLFFIKDLQEKGYSNTQIKKLMENEEVREEIAATTGSLEVDFVKGLEEKLQEINKSLCELSENVSSKERDLIISENMKLKMENKQKAYEIIQLKEKLKYESNKKQGFFSRIFGKK</sequence>
<dbReference type="EMBL" id="LFVU01000027">
    <property type="protein sequence ID" value="KMT21727.1"/>
    <property type="molecule type" value="Genomic_DNA"/>
</dbReference>
<dbReference type="SUPFAM" id="SSF46955">
    <property type="entry name" value="Putative DNA-binding domain"/>
    <property type="match status" value="1"/>
</dbReference>
<dbReference type="SMART" id="SM00422">
    <property type="entry name" value="HTH_MERR"/>
    <property type="match status" value="1"/>
</dbReference>
<reference evidence="3 4" key="1">
    <citation type="submission" date="2015-06" db="EMBL/GenBank/DDBJ databases">
        <title>Draft genome sequence of the purine-degrading Clostridium cylindrosporum HC-1 (DSM 605).</title>
        <authorList>
            <person name="Poehlein A."/>
            <person name="Schiel-Bengelsdorf B."/>
            <person name="Bengelsdorf F."/>
            <person name="Daniel R."/>
            <person name="Duerre P."/>
        </authorList>
    </citation>
    <scope>NUCLEOTIDE SEQUENCE [LARGE SCALE GENOMIC DNA]</scope>
    <source>
        <strain evidence="3 4">DSM 605</strain>
    </source>
</reference>
<feature type="domain" description="HTH merR-type" evidence="2">
    <location>
        <begin position="5"/>
        <end position="73"/>
    </location>
</feature>
<dbReference type="PANTHER" id="PTHR30204:SF83">
    <property type="entry name" value="TRANSCRIPTIONAL REGULATOR, MERR FAMILY"/>
    <property type="match status" value="1"/>
</dbReference>
<dbReference type="PATRIC" id="fig|1121307.3.peg.1347"/>
<dbReference type="GO" id="GO:0003677">
    <property type="term" value="F:DNA binding"/>
    <property type="evidence" value="ECO:0007669"/>
    <property type="project" value="UniProtKB-KW"/>
</dbReference>
<dbReference type="OrthoDB" id="9811174at2"/>
<dbReference type="InterPro" id="IPR000551">
    <property type="entry name" value="MerR-type_HTH_dom"/>
</dbReference>
<dbReference type="GO" id="GO:0003700">
    <property type="term" value="F:DNA-binding transcription factor activity"/>
    <property type="evidence" value="ECO:0007669"/>
    <property type="project" value="InterPro"/>
</dbReference>
<comment type="caution">
    <text evidence="3">The sequence shown here is derived from an EMBL/GenBank/DDBJ whole genome shotgun (WGS) entry which is preliminary data.</text>
</comment>
<keyword evidence="1" id="KW-0238">DNA-binding</keyword>
<evidence type="ECO:0000313" key="3">
    <source>
        <dbReference type="EMBL" id="KMT21727.1"/>
    </source>
</evidence>
<gene>
    <name evidence="3" type="primary">merR</name>
    <name evidence="3" type="ORF">CLCY_2c04910</name>
</gene>
<evidence type="ECO:0000313" key="4">
    <source>
        <dbReference type="Proteomes" id="UP000036756"/>
    </source>
</evidence>
<dbReference type="InterPro" id="IPR047057">
    <property type="entry name" value="MerR_fam"/>
</dbReference>
<protein>
    <submittedName>
        <fullName evidence="3">Regulatory protein MerR</fullName>
    </submittedName>
</protein>
<evidence type="ECO:0000259" key="2">
    <source>
        <dbReference type="PROSITE" id="PS50937"/>
    </source>
</evidence>
<evidence type="ECO:0000256" key="1">
    <source>
        <dbReference type="ARBA" id="ARBA00023125"/>
    </source>
</evidence>
<dbReference type="STRING" id="1121307.CLCY_2c04910"/>
<dbReference type="Gene3D" id="1.10.1660.10">
    <property type="match status" value="1"/>
</dbReference>
<keyword evidence="4" id="KW-1185">Reference proteome</keyword>
<dbReference type="AlphaFoldDB" id="A0A0J8D758"/>
<dbReference type="Pfam" id="PF13411">
    <property type="entry name" value="MerR_1"/>
    <property type="match status" value="1"/>
</dbReference>